<reference evidence="2 3" key="1">
    <citation type="journal article" date="2019" name="Int. J. Syst. Evol. Microbiol.">
        <title>The Global Catalogue of Microorganisms (GCM) 10K type strain sequencing project: providing services to taxonomists for standard genome sequencing and annotation.</title>
        <authorList>
            <consortium name="The Broad Institute Genomics Platform"/>
            <consortium name="The Broad Institute Genome Sequencing Center for Infectious Disease"/>
            <person name="Wu L."/>
            <person name="Ma J."/>
        </authorList>
    </citation>
    <scope>NUCLEOTIDE SEQUENCE [LARGE SCALE GENOMIC DNA]</scope>
    <source>
        <strain evidence="2 3">JCM 16009</strain>
    </source>
</reference>
<sequence>MRPGYDRARHGIRPRNGDDDRHGTRRDPARVLVTAAPAASYAVMVTVPAPTAPRPSAPAPRARRVRRPPARAGPG</sequence>
<feature type="region of interest" description="Disordered" evidence="1">
    <location>
        <begin position="48"/>
        <end position="75"/>
    </location>
</feature>
<evidence type="ECO:0000313" key="2">
    <source>
        <dbReference type="EMBL" id="GAA1866270.1"/>
    </source>
</evidence>
<protein>
    <submittedName>
        <fullName evidence="2">Uncharacterized protein</fullName>
    </submittedName>
</protein>
<evidence type="ECO:0000313" key="3">
    <source>
        <dbReference type="Proteomes" id="UP001500449"/>
    </source>
</evidence>
<accession>A0ABN2NH22</accession>
<keyword evidence="3" id="KW-1185">Reference proteome</keyword>
<gene>
    <name evidence="2" type="ORF">GCM10009836_53360</name>
</gene>
<organism evidence="2 3">
    <name type="scientific">Pseudonocardia ailaonensis</name>
    <dbReference type="NCBI Taxonomy" id="367279"/>
    <lineage>
        <taxon>Bacteria</taxon>
        <taxon>Bacillati</taxon>
        <taxon>Actinomycetota</taxon>
        <taxon>Actinomycetes</taxon>
        <taxon>Pseudonocardiales</taxon>
        <taxon>Pseudonocardiaceae</taxon>
        <taxon>Pseudonocardia</taxon>
    </lineage>
</organism>
<feature type="region of interest" description="Disordered" evidence="1">
    <location>
        <begin position="1"/>
        <end position="27"/>
    </location>
</feature>
<dbReference type="EMBL" id="BAAAQK010000022">
    <property type="protein sequence ID" value="GAA1866270.1"/>
    <property type="molecule type" value="Genomic_DNA"/>
</dbReference>
<comment type="caution">
    <text evidence="2">The sequence shown here is derived from an EMBL/GenBank/DDBJ whole genome shotgun (WGS) entry which is preliminary data.</text>
</comment>
<dbReference type="Proteomes" id="UP001500449">
    <property type="component" value="Unassembled WGS sequence"/>
</dbReference>
<evidence type="ECO:0000256" key="1">
    <source>
        <dbReference type="SAM" id="MobiDB-lite"/>
    </source>
</evidence>
<proteinExistence type="predicted"/>
<name>A0ABN2NH22_9PSEU</name>